<comment type="caution">
    <text evidence="1">The sequence shown here is derived from an EMBL/GenBank/DDBJ whole genome shotgun (WGS) entry which is preliminary data.</text>
</comment>
<sequence length="120" mass="13785">MILTWKSRLAELTRISNHHRLGCPSRLGSNLLSSPPDIHPVRVRARVRHRQHSRSRVLLHEILIHELRNCDPFVCAASCRRTVPSRSGRLAADCDVEEDSRVWHCEVSTDSQKCGEPDRF</sequence>
<dbReference type="AlphaFoldDB" id="A0AAD3Y1P1"/>
<dbReference type="EMBL" id="BSYO01000027">
    <property type="protein sequence ID" value="GMH24194.1"/>
    <property type="molecule type" value="Genomic_DNA"/>
</dbReference>
<gene>
    <name evidence="1" type="ORF">Nepgr_026037</name>
</gene>
<evidence type="ECO:0000313" key="1">
    <source>
        <dbReference type="EMBL" id="GMH24194.1"/>
    </source>
</evidence>
<dbReference type="Proteomes" id="UP001279734">
    <property type="component" value="Unassembled WGS sequence"/>
</dbReference>
<reference evidence="1" key="1">
    <citation type="submission" date="2023-05" db="EMBL/GenBank/DDBJ databases">
        <title>Nepenthes gracilis genome sequencing.</title>
        <authorList>
            <person name="Fukushima K."/>
        </authorList>
    </citation>
    <scope>NUCLEOTIDE SEQUENCE</scope>
    <source>
        <strain evidence="1">SING2019-196</strain>
    </source>
</reference>
<organism evidence="1 2">
    <name type="scientific">Nepenthes gracilis</name>
    <name type="common">Slender pitcher plant</name>
    <dbReference type="NCBI Taxonomy" id="150966"/>
    <lineage>
        <taxon>Eukaryota</taxon>
        <taxon>Viridiplantae</taxon>
        <taxon>Streptophyta</taxon>
        <taxon>Embryophyta</taxon>
        <taxon>Tracheophyta</taxon>
        <taxon>Spermatophyta</taxon>
        <taxon>Magnoliopsida</taxon>
        <taxon>eudicotyledons</taxon>
        <taxon>Gunneridae</taxon>
        <taxon>Pentapetalae</taxon>
        <taxon>Caryophyllales</taxon>
        <taxon>Nepenthaceae</taxon>
        <taxon>Nepenthes</taxon>
    </lineage>
</organism>
<proteinExistence type="predicted"/>
<evidence type="ECO:0000313" key="2">
    <source>
        <dbReference type="Proteomes" id="UP001279734"/>
    </source>
</evidence>
<keyword evidence="2" id="KW-1185">Reference proteome</keyword>
<name>A0AAD3Y1P1_NEPGR</name>
<accession>A0AAD3Y1P1</accession>
<protein>
    <submittedName>
        <fullName evidence="1">Uncharacterized protein</fullName>
    </submittedName>
</protein>